<gene>
    <name evidence="10" type="ORF">JCM21738_4485</name>
</gene>
<dbReference type="AlphaFoldDB" id="W4RT74"/>
<proteinExistence type="inferred from homology"/>
<dbReference type="InterPro" id="IPR004013">
    <property type="entry name" value="PHP_dom"/>
</dbReference>
<dbReference type="InterPro" id="IPR010140">
    <property type="entry name" value="Histidinol_P_phosphatase_HisJ"/>
</dbReference>
<dbReference type="Proteomes" id="UP000018949">
    <property type="component" value="Unassembled WGS sequence"/>
</dbReference>
<dbReference type="GO" id="GO:0004401">
    <property type="term" value="F:histidinol-phosphatase activity"/>
    <property type="evidence" value="ECO:0007669"/>
    <property type="project" value="UniProtKB-UniRule"/>
</dbReference>
<dbReference type="PANTHER" id="PTHR21039">
    <property type="entry name" value="HISTIDINOL PHOSPHATASE-RELATED"/>
    <property type="match status" value="1"/>
</dbReference>
<dbReference type="eggNOG" id="COG1387">
    <property type="taxonomic scope" value="Bacteria"/>
</dbReference>
<dbReference type="GO" id="GO:0005737">
    <property type="term" value="C:cytoplasm"/>
    <property type="evidence" value="ECO:0007669"/>
    <property type="project" value="TreeGrafter"/>
</dbReference>
<sequence>MKDGHVHTSFCPHGTKDHIEDYVKRALELEYTEITFAEHAPLPEGFIDPTPMKDSAMSYEDLEPYFEAIEEAKVKYHGKIKINSGFEIDFIEGYEIQTANFLNEFGPRLDDAVLSVHFLKNESGAYDCLDYSPERFGEMVEAYGSVEKVHRHYYQTVLKSILADLGPYKPKRIGHITLANKFRLKYPVELECTEEIIEILENVAKQGYELDYNGAGTAKPLCREPYPPDWVISEAKKRGIRLIYGSDAHQAKELGQGLDIMLVKNKETGSFTGFLYIDQHFLLHLMTGTKRSFDPL</sequence>
<accession>W4RT74</accession>
<organism evidence="10 11">
    <name type="scientific">Mesobacillus boroniphilus JCM 21738</name>
    <dbReference type="NCBI Taxonomy" id="1294265"/>
    <lineage>
        <taxon>Bacteria</taxon>
        <taxon>Bacillati</taxon>
        <taxon>Bacillota</taxon>
        <taxon>Bacilli</taxon>
        <taxon>Bacillales</taxon>
        <taxon>Bacillaceae</taxon>
        <taxon>Mesobacillus</taxon>
    </lineage>
</organism>
<dbReference type="CDD" id="cd12110">
    <property type="entry name" value="PHP_HisPPase_Hisj_like"/>
    <property type="match status" value="1"/>
</dbReference>
<dbReference type="SUPFAM" id="SSF89550">
    <property type="entry name" value="PHP domain-like"/>
    <property type="match status" value="1"/>
</dbReference>
<evidence type="ECO:0000256" key="4">
    <source>
        <dbReference type="ARBA" id="ARBA00022605"/>
    </source>
</evidence>
<dbReference type="Gene3D" id="3.20.20.140">
    <property type="entry name" value="Metal-dependent hydrolases"/>
    <property type="match status" value="1"/>
</dbReference>
<feature type="domain" description="PHP" evidence="9">
    <location>
        <begin position="3"/>
        <end position="213"/>
    </location>
</feature>
<dbReference type="RefSeq" id="WP_081742153.1">
    <property type="nucleotide sequence ID" value="NZ_BAUW01000080.1"/>
</dbReference>
<comment type="caution">
    <text evidence="10">The sequence shown here is derived from an EMBL/GenBank/DDBJ whole genome shotgun (WGS) entry which is preliminary data.</text>
</comment>
<dbReference type="UniPathway" id="UPA00031">
    <property type="reaction ID" value="UER00013"/>
</dbReference>
<keyword evidence="4 8" id="KW-0028">Amino-acid biosynthesis</keyword>
<evidence type="ECO:0000256" key="8">
    <source>
        <dbReference type="RuleBase" id="RU366003"/>
    </source>
</evidence>
<name>W4RT74_9BACI</name>
<evidence type="ECO:0000313" key="11">
    <source>
        <dbReference type="Proteomes" id="UP000018949"/>
    </source>
</evidence>
<evidence type="ECO:0000256" key="1">
    <source>
        <dbReference type="ARBA" id="ARBA00004970"/>
    </source>
</evidence>
<dbReference type="PANTHER" id="PTHR21039:SF0">
    <property type="entry name" value="HISTIDINOL-PHOSPHATASE"/>
    <property type="match status" value="1"/>
</dbReference>
<evidence type="ECO:0000259" key="9">
    <source>
        <dbReference type="Pfam" id="PF02811"/>
    </source>
</evidence>
<dbReference type="GO" id="GO:0000105">
    <property type="term" value="P:L-histidine biosynthetic process"/>
    <property type="evidence" value="ECO:0007669"/>
    <property type="project" value="UniProtKB-UniRule"/>
</dbReference>
<comment type="pathway">
    <text evidence="1 8">Amino-acid biosynthesis; L-histidine biosynthesis; L-histidine from 5-phospho-alpha-D-ribose 1-diphosphate: step 8/9.</text>
</comment>
<dbReference type="EC" id="3.1.3.15" evidence="3 8"/>
<comment type="catalytic activity">
    <reaction evidence="7 8">
        <text>L-histidinol phosphate + H2O = L-histidinol + phosphate</text>
        <dbReference type="Rhea" id="RHEA:14465"/>
        <dbReference type="ChEBI" id="CHEBI:15377"/>
        <dbReference type="ChEBI" id="CHEBI:43474"/>
        <dbReference type="ChEBI" id="CHEBI:57699"/>
        <dbReference type="ChEBI" id="CHEBI:57980"/>
        <dbReference type="EC" id="3.1.3.15"/>
    </reaction>
</comment>
<dbReference type="NCBIfam" id="TIGR01856">
    <property type="entry name" value="hisJ_fam"/>
    <property type="match status" value="1"/>
</dbReference>
<evidence type="ECO:0000256" key="5">
    <source>
        <dbReference type="ARBA" id="ARBA00022801"/>
    </source>
</evidence>
<dbReference type="NCBIfam" id="NF005996">
    <property type="entry name" value="PRK08123.1"/>
    <property type="match status" value="1"/>
</dbReference>
<keyword evidence="6 8" id="KW-0368">Histidine biosynthesis</keyword>
<keyword evidence="11" id="KW-1185">Reference proteome</keyword>
<evidence type="ECO:0000256" key="7">
    <source>
        <dbReference type="ARBA" id="ARBA00049158"/>
    </source>
</evidence>
<comment type="similarity">
    <text evidence="2 8">Belongs to the PHP hydrolase family. HisK subfamily.</text>
</comment>
<dbReference type="Pfam" id="PF02811">
    <property type="entry name" value="PHP"/>
    <property type="match status" value="1"/>
</dbReference>
<reference evidence="10 11" key="1">
    <citation type="submission" date="2013-12" db="EMBL/GenBank/DDBJ databases">
        <title>NBRP : Genome information of microbial organism related human and environment.</title>
        <authorList>
            <person name="Hattori M."/>
            <person name="Oshima K."/>
            <person name="Inaba H."/>
            <person name="Suda W."/>
            <person name="Sakamoto M."/>
            <person name="Iino T."/>
            <person name="Kitahara M."/>
            <person name="Oshida Y."/>
            <person name="Iida T."/>
            <person name="Kudo T."/>
            <person name="Itoh T."/>
            <person name="Ahmed I."/>
            <person name="Ohkuma M."/>
        </authorList>
    </citation>
    <scope>NUCLEOTIDE SEQUENCE [LARGE SCALE GENOMIC DNA]</scope>
    <source>
        <strain evidence="10 11">JCM 21738</strain>
    </source>
</reference>
<evidence type="ECO:0000256" key="3">
    <source>
        <dbReference type="ARBA" id="ARBA00013085"/>
    </source>
</evidence>
<dbReference type="EMBL" id="BAUW01000080">
    <property type="protein sequence ID" value="GAE47496.1"/>
    <property type="molecule type" value="Genomic_DNA"/>
</dbReference>
<evidence type="ECO:0000313" key="10">
    <source>
        <dbReference type="EMBL" id="GAE47496.1"/>
    </source>
</evidence>
<protein>
    <recommendedName>
        <fullName evidence="3 8">Histidinol-phosphatase</fullName>
        <shortName evidence="8">HolPase</shortName>
        <ecNumber evidence="3 8">3.1.3.15</ecNumber>
    </recommendedName>
</protein>
<evidence type="ECO:0000256" key="2">
    <source>
        <dbReference type="ARBA" id="ARBA00009152"/>
    </source>
</evidence>
<keyword evidence="5 8" id="KW-0378">Hydrolase</keyword>
<dbReference type="InterPro" id="IPR016195">
    <property type="entry name" value="Pol/histidinol_Pase-like"/>
</dbReference>
<evidence type="ECO:0000256" key="6">
    <source>
        <dbReference type="ARBA" id="ARBA00023102"/>
    </source>
</evidence>